<dbReference type="Gene3D" id="3.40.50.1000">
    <property type="entry name" value="HAD superfamily/HAD-like"/>
    <property type="match status" value="1"/>
</dbReference>
<comment type="cofactor">
    <cofactor evidence="2">
        <name>Mg(2+)</name>
        <dbReference type="ChEBI" id="CHEBI:18420"/>
    </cofactor>
</comment>
<evidence type="ECO:0000256" key="8">
    <source>
        <dbReference type="ARBA" id="ARBA00022801"/>
    </source>
</evidence>
<comment type="catalytic activity">
    <reaction evidence="1">
        <text>3-deoxy-alpha-D-manno-2-octulosonate-8-phosphate + H2O = 3-deoxy-alpha-D-manno-oct-2-ulosonate + phosphate</text>
        <dbReference type="Rhea" id="RHEA:11500"/>
        <dbReference type="ChEBI" id="CHEBI:15377"/>
        <dbReference type="ChEBI" id="CHEBI:43474"/>
        <dbReference type="ChEBI" id="CHEBI:85985"/>
        <dbReference type="ChEBI" id="CHEBI:85986"/>
        <dbReference type="EC" id="3.1.3.45"/>
    </reaction>
</comment>
<dbReference type="NCBIfam" id="TIGR01670">
    <property type="entry name" value="KdsC-phosphatas"/>
    <property type="match status" value="1"/>
</dbReference>
<evidence type="ECO:0000256" key="6">
    <source>
        <dbReference type="ARBA" id="ARBA00020092"/>
    </source>
</evidence>
<keyword evidence="9" id="KW-0460">Magnesium</keyword>
<comment type="caution">
    <text evidence="12">The sequence shown here is derived from an EMBL/GenBank/DDBJ whole genome shotgun (WGS) entry which is preliminary data.</text>
</comment>
<dbReference type="SFLD" id="SFLDG01138">
    <property type="entry name" value="C1.6.2:_Deoxy-d-mannose-octulo"/>
    <property type="match status" value="1"/>
</dbReference>
<dbReference type="SFLD" id="SFLDG01136">
    <property type="entry name" value="C1.6:_Phosphoserine_Phosphatas"/>
    <property type="match status" value="1"/>
</dbReference>
<comment type="subunit">
    <text evidence="4">Homotetramer.</text>
</comment>
<dbReference type="InterPro" id="IPR050793">
    <property type="entry name" value="CMP-NeuNAc_synthase"/>
</dbReference>
<reference evidence="12" key="1">
    <citation type="submission" date="2021-02" db="EMBL/GenBank/DDBJ databases">
        <title>Thiocyanate and organic carbon inputs drive convergent selection for specific autotrophic Afipia and Thiobacillus strains within complex microbiomes.</title>
        <authorList>
            <person name="Huddy R.J."/>
            <person name="Sachdeva R."/>
            <person name="Kadzinga F."/>
            <person name="Kantor R.S."/>
            <person name="Harrison S.T.L."/>
            <person name="Banfield J.F."/>
        </authorList>
    </citation>
    <scope>NUCLEOTIDE SEQUENCE</scope>
    <source>
        <strain evidence="12">SCN18_13_7_16_R3_B_64_19</strain>
    </source>
</reference>
<dbReference type="GO" id="GO:0008781">
    <property type="term" value="F:N-acylneuraminate cytidylyltransferase activity"/>
    <property type="evidence" value="ECO:0007669"/>
    <property type="project" value="TreeGrafter"/>
</dbReference>
<evidence type="ECO:0000256" key="10">
    <source>
        <dbReference type="ARBA" id="ARBA00031051"/>
    </source>
</evidence>
<keyword evidence="8" id="KW-0378">Hydrolase</keyword>
<gene>
    <name evidence="12" type="ORF">J0I24_16285</name>
</gene>
<dbReference type="AlphaFoldDB" id="A0A8I1MZH0"/>
<evidence type="ECO:0000256" key="5">
    <source>
        <dbReference type="ARBA" id="ARBA00013066"/>
    </source>
</evidence>
<dbReference type="GO" id="GO:0019143">
    <property type="term" value="F:3-deoxy-manno-octulosonate-8-phosphatase activity"/>
    <property type="evidence" value="ECO:0007669"/>
    <property type="project" value="UniProtKB-EC"/>
</dbReference>
<protein>
    <recommendedName>
        <fullName evidence="6">3-deoxy-D-manno-octulosonate 8-phosphate phosphatase KdsC</fullName>
        <ecNumber evidence="5">3.1.3.45</ecNumber>
    </recommendedName>
    <alternativeName>
        <fullName evidence="10">KDO 8-P phosphatase</fullName>
    </alternativeName>
</protein>
<dbReference type="GO" id="GO:0046872">
    <property type="term" value="F:metal ion binding"/>
    <property type="evidence" value="ECO:0007669"/>
    <property type="project" value="UniProtKB-KW"/>
</dbReference>
<evidence type="ECO:0000256" key="7">
    <source>
        <dbReference type="ARBA" id="ARBA00022723"/>
    </source>
</evidence>
<feature type="region of interest" description="Disordered" evidence="11">
    <location>
        <begin position="194"/>
        <end position="227"/>
    </location>
</feature>
<name>A0A8I1MZH0_THIA3</name>
<dbReference type="PANTHER" id="PTHR21485:SF3">
    <property type="entry name" value="N-ACYLNEURAMINATE CYTIDYLYLTRANSFERASE"/>
    <property type="match status" value="1"/>
</dbReference>
<dbReference type="InterPro" id="IPR010023">
    <property type="entry name" value="KdsC_fam"/>
</dbReference>
<dbReference type="InterPro" id="IPR036412">
    <property type="entry name" value="HAD-like_sf"/>
</dbReference>
<dbReference type="FunFam" id="3.40.50.1000:FF:000029">
    <property type="entry name" value="3-deoxy-D-manno-octulosonate 8-phosphate phosphatase KdsC"/>
    <property type="match status" value="1"/>
</dbReference>
<evidence type="ECO:0000256" key="3">
    <source>
        <dbReference type="ARBA" id="ARBA00005893"/>
    </source>
</evidence>
<proteinExistence type="inferred from homology"/>
<accession>A0A8I1MZH0</accession>
<keyword evidence="7" id="KW-0479">Metal-binding</keyword>
<dbReference type="EMBL" id="JAFKMR010000047">
    <property type="protein sequence ID" value="MBN8745827.1"/>
    <property type="molecule type" value="Genomic_DNA"/>
</dbReference>
<dbReference type="PANTHER" id="PTHR21485">
    <property type="entry name" value="HAD SUPERFAMILY MEMBERS CMAS AND KDSC"/>
    <property type="match status" value="1"/>
</dbReference>
<evidence type="ECO:0000256" key="11">
    <source>
        <dbReference type="SAM" id="MobiDB-lite"/>
    </source>
</evidence>
<dbReference type="Proteomes" id="UP000664800">
    <property type="component" value="Unassembled WGS sequence"/>
</dbReference>
<evidence type="ECO:0000256" key="4">
    <source>
        <dbReference type="ARBA" id="ARBA00011881"/>
    </source>
</evidence>
<dbReference type="SUPFAM" id="SSF56784">
    <property type="entry name" value="HAD-like"/>
    <property type="match status" value="1"/>
</dbReference>
<sequence length="227" mass="23687">MNPPIEATPRDATPRLAFEPELLLAALDVRLLLLDVDGVLTPGDLLYGAQGEELKRFSTLDGHGLKLLMSAGIEPVVISGRDSPALRARIAELGLQHSVLGSGAKLPAAQSLLDQLELSWEQVAIIGDDWPDLALIARAGFSAAPPQSHAEVLARVSHITRAPAGLGAVREVCDLLLMARGAYAGLLQDALDGKPHTPPLGSTKAGRPHDAISGTLAEPGAVLPSAR</sequence>
<dbReference type="SFLD" id="SFLDS00003">
    <property type="entry name" value="Haloacid_Dehalogenase"/>
    <property type="match status" value="1"/>
</dbReference>
<dbReference type="EC" id="3.1.3.45" evidence="5"/>
<evidence type="ECO:0000256" key="2">
    <source>
        <dbReference type="ARBA" id="ARBA00001946"/>
    </source>
</evidence>
<dbReference type="Pfam" id="PF08282">
    <property type="entry name" value="Hydrolase_3"/>
    <property type="match status" value="1"/>
</dbReference>
<evidence type="ECO:0000313" key="13">
    <source>
        <dbReference type="Proteomes" id="UP000664800"/>
    </source>
</evidence>
<comment type="similarity">
    <text evidence="3">Belongs to the KdsC family.</text>
</comment>
<evidence type="ECO:0000256" key="9">
    <source>
        <dbReference type="ARBA" id="ARBA00022842"/>
    </source>
</evidence>
<evidence type="ECO:0000256" key="1">
    <source>
        <dbReference type="ARBA" id="ARBA00000898"/>
    </source>
</evidence>
<organism evidence="12 13">
    <name type="scientific">Thiomonas arsenitoxydans (strain DSM 22701 / CIP 110005 / 3As)</name>
    <dbReference type="NCBI Taxonomy" id="426114"/>
    <lineage>
        <taxon>Bacteria</taxon>
        <taxon>Pseudomonadati</taxon>
        <taxon>Pseudomonadota</taxon>
        <taxon>Betaproteobacteria</taxon>
        <taxon>Burkholderiales</taxon>
        <taxon>Thiomonas</taxon>
    </lineage>
</organism>
<dbReference type="InterPro" id="IPR023214">
    <property type="entry name" value="HAD_sf"/>
</dbReference>
<evidence type="ECO:0000313" key="12">
    <source>
        <dbReference type="EMBL" id="MBN8745827.1"/>
    </source>
</evidence>